<gene>
    <name evidence="1" type="ORF">QFC19_004787</name>
</gene>
<protein>
    <submittedName>
        <fullName evidence="1">Uncharacterized protein</fullName>
    </submittedName>
</protein>
<dbReference type="EMBL" id="JASBWR010000052">
    <property type="protein sequence ID" value="KAJ9102242.1"/>
    <property type="molecule type" value="Genomic_DNA"/>
</dbReference>
<sequence>MGIGGNQEPSVGGFERLWTADDVTKWYEEELAHGTFDHLPRNEQYQGRLDATVGTAVGPFVCPSDDGHCHVVEQDDGAARGALVHEQDFGAEYPLPAINTELLVPVKNLADSVAGSLQAPLTTMTDDQILGALQILQRLISDSTAGPEVSRAPLLVSSPPSSLIPMPTLDNSDISSIAGLFEAGADDAASDGASDSSGDAYDGIEPGDVLRHY</sequence>
<name>A0ACC2VUX9_9TREE</name>
<accession>A0ACC2VUX9</accession>
<proteinExistence type="predicted"/>
<comment type="caution">
    <text evidence="1">The sequence shown here is derived from an EMBL/GenBank/DDBJ whole genome shotgun (WGS) entry which is preliminary data.</text>
</comment>
<evidence type="ECO:0000313" key="2">
    <source>
        <dbReference type="Proteomes" id="UP001241377"/>
    </source>
</evidence>
<evidence type="ECO:0000313" key="1">
    <source>
        <dbReference type="EMBL" id="KAJ9102242.1"/>
    </source>
</evidence>
<keyword evidence="2" id="KW-1185">Reference proteome</keyword>
<reference evidence="1" key="1">
    <citation type="submission" date="2023-04" db="EMBL/GenBank/DDBJ databases">
        <title>Draft Genome sequencing of Naganishia species isolated from polar environments using Oxford Nanopore Technology.</title>
        <authorList>
            <person name="Leo P."/>
            <person name="Venkateswaran K."/>
        </authorList>
    </citation>
    <scope>NUCLEOTIDE SEQUENCE</scope>
    <source>
        <strain evidence="1">MNA-CCFEE 5261</strain>
    </source>
</reference>
<dbReference type="Proteomes" id="UP001241377">
    <property type="component" value="Unassembled WGS sequence"/>
</dbReference>
<organism evidence="1 2">
    <name type="scientific">Naganishia cerealis</name>
    <dbReference type="NCBI Taxonomy" id="610337"/>
    <lineage>
        <taxon>Eukaryota</taxon>
        <taxon>Fungi</taxon>
        <taxon>Dikarya</taxon>
        <taxon>Basidiomycota</taxon>
        <taxon>Agaricomycotina</taxon>
        <taxon>Tremellomycetes</taxon>
        <taxon>Filobasidiales</taxon>
        <taxon>Filobasidiaceae</taxon>
        <taxon>Naganishia</taxon>
    </lineage>
</organism>